<feature type="compositionally biased region" description="Basic and acidic residues" evidence="6">
    <location>
        <begin position="415"/>
        <end position="427"/>
    </location>
</feature>
<dbReference type="Gene3D" id="1.20.1250.20">
    <property type="entry name" value="MFS general substrate transporter like domains"/>
    <property type="match status" value="2"/>
</dbReference>
<evidence type="ECO:0000256" key="6">
    <source>
        <dbReference type="SAM" id="MobiDB-lite"/>
    </source>
</evidence>
<dbReference type="RefSeq" id="WP_132229248.1">
    <property type="nucleotide sequence ID" value="NZ_NRRH01000019.1"/>
</dbReference>
<evidence type="ECO:0000256" key="4">
    <source>
        <dbReference type="ARBA" id="ARBA00022989"/>
    </source>
</evidence>
<dbReference type="PANTHER" id="PTHR23513:SF6">
    <property type="entry name" value="MAJOR FACILITATOR SUPERFAMILY ASSOCIATED DOMAIN-CONTAINING PROTEIN"/>
    <property type="match status" value="1"/>
</dbReference>
<evidence type="ECO:0000256" key="2">
    <source>
        <dbReference type="ARBA" id="ARBA00022475"/>
    </source>
</evidence>
<feature type="transmembrane region" description="Helical" evidence="7">
    <location>
        <begin position="345"/>
        <end position="371"/>
    </location>
</feature>
<gene>
    <name evidence="9" type="ORF">EDC29_10431</name>
</gene>
<keyword evidence="5 7" id="KW-0472">Membrane</keyword>
<dbReference type="Proteomes" id="UP000295247">
    <property type="component" value="Unassembled WGS sequence"/>
</dbReference>
<feature type="transmembrane region" description="Helical" evidence="7">
    <location>
        <begin position="21"/>
        <end position="43"/>
    </location>
</feature>
<dbReference type="PROSITE" id="PS50850">
    <property type="entry name" value="MFS"/>
    <property type="match status" value="1"/>
</dbReference>
<dbReference type="GO" id="GO:0022857">
    <property type="term" value="F:transmembrane transporter activity"/>
    <property type="evidence" value="ECO:0007669"/>
    <property type="project" value="InterPro"/>
</dbReference>
<dbReference type="Pfam" id="PF07690">
    <property type="entry name" value="MFS_1"/>
    <property type="match status" value="1"/>
</dbReference>
<dbReference type="InterPro" id="IPR020846">
    <property type="entry name" value="MFS_dom"/>
</dbReference>
<dbReference type="PANTHER" id="PTHR23513">
    <property type="entry name" value="INTEGRAL MEMBRANE EFFLUX PROTEIN-RELATED"/>
    <property type="match status" value="1"/>
</dbReference>
<protein>
    <submittedName>
        <fullName evidence="9">Putative MFS family arabinose efflux permease</fullName>
    </submittedName>
</protein>
<evidence type="ECO:0000259" key="8">
    <source>
        <dbReference type="PROSITE" id="PS50850"/>
    </source>
</evidence>
<feature type="transmembrane region" description="Helical" evidence="7">
    <location>
        <begin position="223"/>
        <end position="244"/>
    </location>
</feature>
<feature type="transmembrane region" description="Helical" evidence="7">
    <location>
        <begin position="173"/>
        <end position="192"/>
    </location>
</feature>
<comment type="caution">
    <text evidence="9">The sequence shown here is derived from an EMBL/GenBank/DDBJ whole genome shotgun (WGS) entry which is preliminary data.</text>
</comment>
<evidence type="ECO:0000256" key="1">
    <source>
        <dbReference type="ARBA" id="ARBA00004651"/>
    </source>
</evidence>
<proteinExistence type="predicted"/>
<evidence type="ECO:0000313" key="9">
    <source>
        <dbReference type="EMBL" id="TCW36248.1"/>
    </source>
</evidence>
<evidence type="ECO:0000313" key="10">
    <source>
        <dbReference type="Proteomes" id="UP000295247"/>
    </source>
</evidence>
<dbReference type="SUPFAM" id="SSF103473">
    <property type="entry name" value="MFS general substrate transporter"/>
    <property type="match status" value="1"/>
</dbReference>
<organism evidence="9 10">
    <name type="scientific">Marichromatium gracile</name>
    <name type="common">Chromatium gracile</name>
    <dbReference type="NCBI Taxonomy" id="1048"/>
    <lineage>
        <taxon>Bacteria</taxon>
        <taxon>Pseudomonadati</taxon>
        <taxon>Pseudomonadota</taxon>
        <taxon>Gammaproteobacteria</taxon>
        <taxon>Chromatiales</taxon>
        <taxon>Chromatiaceae</taxon>
        <taxon>Marichromatium</taxon>
    </lineage>
</organism>
<feature type="transmembrane region" description="Helical" evidence="7">
    <location>
        <begin position="312"/>
        <end position="333"/>
    </location>
</feature>
<dbReference type="CDD" id="cd06173">
    <property type="entry name" value="MFS_MefA_like"/>
    <property type="match status" value="1"/>
</dbReference>
<evidence type="ECO:0000256" key="3">
    <source>
        <dbReference type="ARBA" id="ARBA00022692"/>
    </source>
</evidence>
<dbReference type="GO" id="GO:0005886">
    <property type="term" value="C:plasma membrane"/>
    <property type="evidence" value="ECO:0007669"/>
    <property type="project" value="UniProtKB-SubCell"/>
</dbReference>
<feature type="domain" description="Major facilitator superfamily (MFS) profile" evidence="8">
    <location>
        <begin position="14"/>
        <end position="399"/>
    </location>
</feature>
<dbReference type="InterPro" id="IPR011701">
    <property type="entry name" value="MFS"/>
</dbReference>
<feature type="transmembrane region" description="Helical" evidence="7">
    <location>
        <begin position="256"/>
        <end position="275"/>
    </location>
</feature>
<evidence type="ECO:0000256" key="7">
    <source>
        <dbReference type="SAM" id="Phobius"/>
    </source>
</evidence>
<comment type="subcellular location">
    <subcellularLocation>
        <location evidence="1">Cell membrane</location>
        <topology evidence="1">Multi-pass membrane protein</topology>
    </subcellularLocation>
</comment>
<dbReference type="AlphaFoldDB" id="A0A4R4AB75"/>
<feature type="transmembrane region" description="Helical" evidence="7">
    <location>
        <begin position="287"/>
        <end position="306"/>
    </location>
</feature>
<name>A0A4R4AB75_MARGR</name>
<dbReference type="EMBL" id="SMDC01000004">
    <property type="protein sequence ID" value="TCW36248.1"/>
    <property type="molecule type" value="Genomic_DNA"/>
</dbReference>
<reference evidence="9 10" key="1">
    <citation type="submission" date="2019-03" db="EMBL/GenBank/DDBJ databases">
        <title>Genomic Encyclopedia of Type Strains, Phase IV (KMG-IV): sequencing the most valuable type-strain genomes for metagenomic binning, comparative biology and taxonomic classification.</title>
        <authorList>
            <person name="Goeker M."/>
        </authorList>
    </citation>
    <scope>NUCLEOTIDE SEQUENCE [LARGE SCALE GENOMIC DNA]</scope>
    <source>
        <strain evidence="9 10">DSM 203</strain>
    </source>
</reference>
<keyword evidence="4 7" id="KW-1133">Transmembrane helix</keyword>
<feature type="region of interest" description="Disordered" evidence="6">
    <location>
        <begin position="415"/>
        <end position="442"/>
    </location>
</feature>
<dbReference type="InterPro" id="IPR036259">
    <property type="entry name" value="MFS_trans_sf"/>
</dbReference>
<sequence length="465" mass="49052">MKPAPSPQVLANPRFRRLFTAQVIALVGTGMSTVALSLLAFALGGAQAAVILGAALALKMVAYVFFAPVFGGLAHRLPRRPFLVTMDLIRAAVLLALPWVDALWQVLALIFLLNLCAAGFKPVFSATIADLLPDEAEYTRALALSRLAYDLEALLSPLLAGAALLLISDDGLFALNALAFLVSAVLVARTLLPAARAPERTGTLGAEILFGVRAYLATPRLRGLLALYLAVAGASAMVIVNTVVYVRDTLGASESMVAIALGATGAGSMLTALAVPRLLEHISERRLMLGGAALLGAGLLLVASGPGLGGLLAIWVLVGAGLSLVQTPAGRVINRSAAAGDRAAYFSAHFSLSHACWLVFYLLAGALGAALGTPATALLLGLAALACTVLAARLWPRDDRAVLEHHHRALDHDHLHTHDSHHDHPHAGWEGPEPHRHRHHHRALRHAHDFVIDTHHPVWPDARPA</sequence>
<evidence type="ECO:0000256" key="5">
    <source>
        <dbReference type="ARBA" id="ARBA00023136"/>
    </source>
</evidence>
<accession>A0A4R4AB75</accession>
<keyword evidence="3 7" id="KW-0812">Transmembrane</keyword>
<feature type="transmembrane region" description="Helical" evidence="7">
    <location>
        <begin position="49"/>
        <end position="70"/>
    </location>
</feature>
<feature type="transmembrane region" description="Helical" evidence="7">
    <location>
        <begin position="377"/>
        <end position="395"/>
    </location>
</feature>
<keyword evidence="2" id="KW-1003">Cell membrane</keyword>